<keyword evidence="7" id="KW-0812">Transmembrane</keyword>
<keyword evidence="7" id="KW-0472">Membrane</keyword>
<dbReference type="PANTHER" id="PTHR43670">
    <property type="entry name" value="HEAT SHOCK PROTEIN 26"/>
    <property type="match status" value="1"/>
</dbReference>
<dbReference type="SUPFAM" id="SSF49764">
    <property type="entry name" value="HSP20-like chaperones"/>
    <property type="match status" value="1"/>
</dbReference>
<dbReference type="eggNOG" id="KOG0710">
    <property type="taxonomic scope" value="Eukaryota"/>
</dbReference>
<dbReference type="Pfam" id="PF00011">
    <property type="entry name" value="HSP20"/>
    <property type="match status" value="1"/>
</dbReference>
<dbReference type="EMBL" id="KE345186">
    <property type="protein sequence ID" value="EXB95064.1"/>
    <property type="molecule type" value="Genomic_DNA"/>
</dbReference>
<keyword evidence="2" id="KW-1003">Cell membrane</keyword>
<dbReference type="CDD" id="cd06464">
    <property type="entry name" value="ACD_sHsps-like"/>
    <property type="match status" value="1"/>
</dbReference>
<protein>
    <recommendedName>
        <fullName evidence="8">SHSP domain-containing protein</fullName>
    </recommendedName>
</protein>
<evidence type="ECO:0000256" key="5">
    <source>
        <dbReference type="RuleBase" id="RU003616"/>
    </source>
</evidence>
<reference evidence="10" key="1">
    <citation type="submission" date="2013-01" db="EMBL/GenBank/DDBJ databases">
        <title>Draft Genome Sequence of a Mulberry Tree, Morus notabilis C.K. Schneid.</title>
        <authorList>
            <person name="He N."/>
            <person name="Zhao S."/>
        </authorList>
    </citation>
    <scope>NUCLEOTIDE SEQUENCE</scope>
</reference>
<evidence type="ECO:0000256" key="4">
    <source>
        <dbReference type="PROSITE-ProRule" id="PRU00285"/>
    </source>
</evidence>
<feature type="region of interest" description="Disordered" evidence="6">
    <location>
        <begin position="102"/>
        <end position="133"/>
    </location>
</feature>
<dbReference type="InterPro" id="IPR008978">
    <property type="entry name" value="HSP20-like_chaperone"/>
</dbReference>
<dbReference type="GO" id="GO:0034605">
    <property type="term" value="P:cellular response to heat"/>
    <property type="evidence" value="ECO:0007669"/>
    <property type="project" value="TreeGrafter"/>
</dbReference>
<proteinExistence type="inferred from homology"/>
<dbReference type="PANTHER" id="PTHR43670:SF118">
    <property type="entry name" value="HSP20_ALPHA CRYSTALLIN FAMILY PROTEIN"/>
    <property type="match status" value="1"/>
</dbReference>
<keyword evidence="7" id="KW-1133">Transmembrane helix</keyword>
<evidence type="ECO:0000256" key="3">
    <source>
        <dbReference type="ARBA" id="ARBA00022821"/>
    </source>
</evidence>
<dbReference type="GO" id="GO:0006952">
    <property type="term" value="P:defense response"/>
    <property type="evidence" value="ECO:0007669"/>
    <property type="project" value="UniProtKB-KW"/>
</dbReference>
<keyword evidence="10" id="KW-1185">Reference proteome</keyword>
<evidence type="ECO:0000256" key="1">
    <source>
        <dbReference type="ARBA" id="ARBA00004162"/>
    </source>
</evidence>
<dbReference type="Gene3D" id="2.60.40.790">
    <property type="match status" value="1"/>
</dbReference>
<comment type="similarity">
    <text evidence="4 5">Belongs to the small heat shock protein (HSP20) family.</text>
</comment>
<evidence type="ECO:0000256" key="2">
    <source>
        <dbReference type="ARBA" id="ARBA00022475"/>
    </source>
</evidence>
<dbReference type="OrthoDB" id="1431247at2759"/>
<dbReference type="PROSITE" id="PS01031">
    <property type="entry name" value="SHSP"/>
    <property type="match status" value="1"/>
</dbReference>
<evidence type="ECO:0000256" key="6">
    <source>
        <dbReference type="SAM" id="MobiDB-lite"/>
    </source>
</evidence>
<name>W9RK90_9ROSA</name>
<sequence>MEMQDDPNSPPSYSYMDFEPYCAWHREEGVDILAVHLHGFKREQMRVQVNSQRILTIHGQRPLDETKWSRFSKQNKLPNECMEDGIRAKFAAGILTITMPKRCSSSTARPHQHHQETSTRDQPKAQVHEEDANMIKRNDNINDKMKSISGMLGIAGKFASLVLLLAVSGAYVNCISKLRSCAAQN</sequence>
<evidence type="ECO:0000256" key="7">
    <source>
        <dbReference type="SAM" id="Phobius"/>
    </source>
</evidence>
<dbReference type="InterPro" id="IPR002068">
    <property type="entry name" value="A-crystallin/Hsp20_dom"/>
</dbReference>
<keyword evidence="3" id="KW-0611">Plant defense</keyword>
<feature type="compositionally biased region" description="Basic and acidic residues" evidence="6">
    <location>
        <begin position="113"/>
        <end position="133"/>
    </location>
</feature>
<dbReference type="GO" id="GO:0005886">
    <property type="term" value="C:plasma membrane"/>
    <property type="evidence" value="ECO:0007669"/>
    <property type="project" value="UniProtKB-SubCell"/>
</dbReference>
<dbReference type="AlphaFoldDB" id="W9RK90"/>
<evidence type="ECO:0000313" key="9">
    <source>
        <dbReference type="EMBL" id="EXB95064.1"/>
    </source>
</evidence>
<comment type="subcellular location">
    <subcellularLocation>
        <location evidence="1">Cell membrane</location>
        <topology evidence="1">Single-pass membrane protein</topology>
    </subcellularLocation>
</comment>
<gene>
    <name evidence="9" type="ORF">L484_003543</name>
</gene>
<feature type="transmembrane region" description="Helical" evidence="7">
    <location>
        <begin position="154"/>
        <end position="172"/>
    </location>
</feature>
<dbReference type="KEGG" id="mnt:21387074"/>
<evidence type="ECO:0000259" key="8">
    <source>
        <dbReference type="PROSITE" id="PS01031"/>
    </source>
</evidence>
<evidence type="ECO:0000313" key="10">
    <source>
        <dbReference type="Proteomes" id="UP000030645"/>
    </source>
</evidence>
<feature type="domain" description="SHSP" evidence="8">
    <location>
        <begin position="12"/>
        <end position="116"/>
    </location>
</feature>
<accession>W9RK90</accession>
<organism evidence="9 10">
    <name type="scientific">Morus notabilis</name>
    <dbReference type="NCBI Taxonomy" id="981085"/>
    <lineage>
        <taxon>Eukaryota</taxon>
        <taxon>Viridiplantae</taxon>
        <taxon>Streptophyta</taxon>
        <taxon>Embryophyta</taxon>
        <taxon>Tracheophyta</taxon>
        <taxon>Spermatophyta</taxon>
        <taxon>Magnoliopsida</taxon>
        <taxon>eudicotyledons</taxon>
        <taxon>Gunneridae</taxon>
        <taxon>Pentapetalae</taxon>
        <taxon>rosids</taxon>
        <taxon>fabids</taxon>
        <taxon>Rosales</taxon>
        <taxon>Moraceae</taxon>
        <taxon>Moreae</taxon>
        <taxon>Morus</taxon>
    </lineage>
</organism>
<dbReference type="Proteomes" id="UP000030645">
    <property type="component" value="Unassembled WGS sequence"/>
</dbReference>